<feature type="domain" description="Integral membrane bound transporter" evidence="6">
    <location>
        <begin position="22"/>
        <end position="147"/>
    </location>
</feature>
<dbReference type="Pfam" id="PF13515">
    <property type="entry name" value="FUSC_2"/>
    <property type="match status" value="2"/>
</dbReference>
<dbReference type="RefSeq" id="WP_026254012.1">
    <property type="nucleotide sequence ID" value="NZ_KB892424.1"/>
</dbReference>
<evidence type="ECO:0000256" key="1">
    <source>
        <dbReference type="ARBA" id="ARBA00004141"/>
    </source>
</evidence>
<feature type="transmembrane region" description="Helical" evidence="5">
    <location>
        <begin position="77"/>
        <end position="99"/>
    </location>
</feature>
<reference evidence="7 8" key="1">
    <citation type="submission" date="2015-11" db="EMBL/GenBank/DDBJ databases">
        <title>Genomic analysis of 38 Legionella species identifies large and diverse effector repertoires.</title>
        <authorList>
            <person name="Burstein D."/>
            <person name="Amaro F."/>
            <person name="Zusman T."/>
            <person name="Lifshitz Z."/>
            <person name="Cohen O."/>
            <person name="Gilbert J.A."/>
            <person name="Pupko T."/>
            <person name="Shuman H.A."/>
            <person name="Segal G."/>
        </authorList>
    </citation>
    <scope>NUCLEOTIDE SEQUENCE [LARGE SCALE GENOMIC DNA]</scope>
    <source>
        <strain evidence="7 8">ATCC 49655</strain>
    </source>
</reference>
<proteinExistence type="predicted"/>
<gene>
    <name evidence="7" type="primary">yeeA</name>
    <name evidence="7" type="ORF">Lsha_0290</name>
</gene>
<accession>A0A0W0Z7Z2</accession>
<dbReference type="AlphaFoldDB" id="A0A0W0Z7Z2"/>
<dbReference type="Proteomes" id="UP000054600">
    <property type="component" value="Unassembled WGS sequence"/>
</dbReference>
<protein>
    <submittedName>
        <fullName evidence="7">Inner membrane protein</fullName>
    </submittedName>
</protein>
<dbReference type="OrthoDB" id="5653505at2"/>
<feature type="transmembrane region" description="Helical" evidence="5">
    <location>
        <begin position="187"/>
        <end position="206"/>
    </location>
</feature>
<evidence type="ECO:0000256" key="4">
    <source>
        <dbReference type="ARBA" id="ARBA00023136"/>
    </source>
</evidence>
<feature type="transmembrane region" description="Helical" evidence="5">
    <location>
        <begin position="314"/>
        <end position="332"/>
    </location>
</feature>
<feature type="transmembrane region" description="Helical" evidence="5">
    <location>
        <begin position="9"/>
        <end position="27"/>
    </location>
</feature>
<feature type="transmembrane region" description="Helical" evidence="5">
    <location>
        <begin position="235"/>
        <end position="255"/>
    </location>
</feature>
<dbReference type="InterPro" id="IPR049453">
    <property type="entry name" value="Memb_transporter_dom"/>
</dbReference>
<dbReference type="PANTHER" id="PTHR47804:SF3">
    <property type="entry name" value="PROTEIN BRE4"/>
    <property type="match status" value="1"/>
</dbReference>
<keyword evidence="2 5" id="KW-0812">Transmembrane</keyword>
<keyword evidence="4 5" id="KW-0472">Membrane</keyword>
<evidence type="ECO:0000259" key="6">
    <source>
        <dbReference type="Pfam" id="PF13515"/>
    </source>
</evidence>
<evidence type="ECO:0000256" key="2">
    <source>
        <dbReference type="ARBA" id="ARBA00022692"/>
    </source>
</evidence>
<feature type="transmembrane region" description="Helical" evidence="5">
    <location>
        <begin position="106"/>
        <end position="126"/>
    </location>
</feature>
<evidence type="ECO:0000313" key="7">
    <source>
        <dbReference type="EMBL" id="KTD65217.1"/>
    </source>
</evidence>
<evidence type="ECO:0000313" key="8">
    <source>
        <dbReference type="Proteomes" id="UP000054600"/>
    </source>
</evidence>
<dbReference type="PATRIC" id="fig|1122169.6.peg.320"/>
<feature type="transmembrane region" description="Helical" evidence="5">
    <location>
        <begin position="261"/>
        <end position="279"/>
    </location>
</feature>
<evidence type="ECO:0000256" key="3">
    <source>
        <dbReference type="ARBA" id="ARBA00022989"/>
    </source>
</evidence>
<dbReference type="InterPro" id="IPR052430">
    <property type="entry name" value="IVT-Associated"/>
</dbReference>
<dbReference type="PANTHER" id="PTHR47804">
    <property type="entry name" value="60S RIBOSOMAL PROTEIN L19"/>
    <property type="match status" value="1"/>
</dbReference>
<dbReference type="STRING" id="1122169.Lsha_0290"/>
<dbReference type="EMBL" id="LNYW01000015">
    <property type="protein sequence ID" value="KTD65217.1"/>
    <property type="molecule type" value="Genomic_DNA"/>
</dbReference>
<dbReference type="GO" id="GO:0016020">
    <property type="term" value="C:membrane"/>
    <property type="evidence" value="ECO:0007669"/>
    <property type="project" value="UniProtKB-SubCell"/>
</dbReference>
<evidence type="ECO:0000256" key="5">
    <source>
        <dbReference type="SAM" id="Phobius"/>
    </source>
</evidence>
<organism evidence="7 8">
    <name type="scientific">Legionella shakespearei DSM 23087</name>
    <dbReference type="NCBI Taxonomy" id="1122169"/>
    <lineage>
        <taxon>Bacteria</taxon>
        <taxon>Pseudomonadati</taxon>
        <taxon>Pseudomonadota</taxon>
        <taxon>Gammaproteobacteria</taxon>
        <taxon>Legionellales</taxon>
        <taxon>Legionellaceae</taxon>
        <taxon>Legionella</taxon>
    </lineage>
</organism>
<keyword evidence="8" id="KW-1185">Reference proteome</keyword>
<feature type="transmembrane region" description="Helical" evidence="5">
    <location>
        <begin position="132"/>
        <end position="155"/>
    </location>
</feature>
<comment type="subcellular location">
    <subcellularLocation>
        <location evidence="1">Membrane</location>
        <topology evidence="1">Multi-pass membrane protein</topology>
    </subcellularLocation>
</comment>
<comment type="caution">
    <text evidence="7">The sequence shown here is derived from an EMBL/GenBank/DDBJ whole genome shotgun (WGS) entry which is preliminary data.</text>
</comment>
<name>A0A0W0Z7Z2_9GAMM</name>
<sequence length="340" mass="37506">MFTKKMKESWIIGLQMSLCGLICFFISQDFHFNQGFWSVVTISAITRPSFSGTFVKAGLRLCGTLFGAGTGFLMAEWIGYSPFALFVAIFIFSTVTVYISLQTKPYNYLSIVAGFSAVIVIEAFLLDNIRSIALYRTVEVCIGILVMSIISWIMAQFFSSQTNFFDKDIGKKIATVYRSIHFSKVDLVNALIISLTISLTFLSWMIFRYPQGIWLTITLFVVMEDTVAETQTKSFARLSGQIFAAILGGMVAIFFPTNMLIIGLVLVIGFFICGSVIGYESRFTASGNHAGSALAIMLLAGLPDNSTEVVMNRFVNVVAGIIIAMVVSHFQISKSKATEL</sequence>
<keyword evidence="3 5" id="KW-1133">Transmembrane helix</keyword>
<feature type="domain" description="Integral membrane bound transporter" evidence="6">
    <location>
        <begin position="202"/>
        <end position="327"/>
    </location>
</feature>